<dbReference type="HOGENOM" id="CLU_2864258_0_0_3"/>
<accession>A2C362</accession>
<evidence type="ECO:0000313" key="2">
    <source>
        <dbReference type="Proteomes" id="UP000002592"/>
    </source>
</evidence>
<dbReference type="Proteomes" id="UP000002592">
    <property type="component" value="Chromosome"/>
</dbReference>
<evidence type="ECO:0000313" key="1">
    <source>
        <dbReference type="EMBL" id="ABM75922.1"/>
    </source>
</evidence>
<name>A2C362_PROM1</name>
<organism evidence="1 2">
    <name type="scientific">Prochlorococcus marinus (strain NATL1A)</name>
    <dbReference type="NCBI Taxonomy" id="167555"/>
    <lineage>
        <taxon>Bacteria</taxon>
        <taxon>Bacillati</taxon>
        <taxon>Cyanobacteriota</taxon>
        <taxon>Cyanophyceae</taxon>
        <taxon>Synechococcales</taxon>
        <taxon>Prochlorococcaceae</taxon>
        <taxon>Prochlorococcus</taxon>
    </lineage>
</organism>
<dbReference type="KEGG" id="pme:NATL1_13641"/>
<proteinExistence type="predicted"/>
<sequence>MNADKQLKDILHMAVNNAVSRMKILRRAADRRSLFNEYKEWLGESIDDEVLAIPSEIIQNELDK</sequence>
<reference evidence="2" key="1">
    <citation type="journal article" date="2007" name="PLoS Genet.">
        <title>Patterns and implications of gene gain and loss in the evolution of Prochlorococcus.</title>
        <authorList>
            <person name="Kettler G.C."/>
            <person name="Martiny A.C."/>
            <person name="Huang K."/>
            <person name="Zucker J."/>
            <person name="Coleman M.L."/>
            <person name="Rodrigue S."/>
            <person name="Chen F."/>
            <person name="Lapidus A."/>
            <person name="Ferriera S."/>
            <person name="Johnson J."/>
            <person name="Steglich C."/>
            <person name="Church G.M."/>
            <person name="Richardson P."/>
            <person name="Chisholm S.W."/>
        </authorList>
    </citation>
    <scope>NUCLEOTIDE SEQUENCE [LARGE SCALE GENOMIC DNA]</scope>
    <source>
        <strain evidence="2">NATL1A</strain>
    </source>
</reference>
<dbReference type="AlphaFoldDB" id="A2C362"/>
<dbReference type="EMBL" id="CP000553">
    <property type="protein sequence ID" value="ABM75922.1"/>
    <property type="molecule type" value="Genomic_DNA"/>
</dbReference>
<gene>
    <name evidence="1" type="ordered locus">NATL1_13641</name>
</gene>
<protein>
    <submittedName>
        <fullName evidence="1">Uncharacterized protein</fullName>
    </submittedName>
</protein>
<dbReference type="RefSeq" id="WP_011823967.1">
    <property type="nucleotide sequence ID" value="NC_008819.1"/>
</dbReference>